<name>A0ACB9C683_ARCLA</name>
<accession>A0ACB9C683</accession>
<evidence type="ECO:0000313" key="1">
    <source>
        <dbReference type="EMBL" id="KAI3729787.1"/>
    </source>
</evidence>
<organism evidence="1 2">
    <name type="scientific">Arctium lappa</name>
    <name type="common">Greater burdock</name>
    <name type="synonym">Lappa major</name>
    <dbReference type="NCBI Taxonomy" id="4217"/>
    <lineage>
        <taxon>Eukaryota</taxon>
        <taxon>Viridiplantae</taxon>
        <taxon>Streptophyta</taxon>
        <taxon>Embryophyta</taxon>
        <taxon>Tracheophyta</taxon>
        <taxon>Spermatophyta</taxon>
        <taxon>Magnoliopsida</taxon>
        <taxon>eudicotyledons</taxon>
        <taxon>Gunneridae</taxon>
        <taxon>Pentapetalae</taxon>
        <taxon>asterids</taxon>
        <taxon>campanulids</taxon>
        <taxon>Asterales</taxon>
        <taxon>Asteraceae</taxon>
        <taxon>Carduoideae</taxon>
        <taxon>Cardueae</taxon>
        <taxon>Arctiinae</taxon>
        <taxon>Arctium</taxon>
    </lineage>
</organism>
<sequence>MIVVLYTCLLCALLSASGAIKPRKSLFQGFSFCTLYFVFGFASWGRKMKVVQLLSSSDFFSHFRLPHFRICRIRESLLRGLAAFQSTTWRYEVWLSVLALKVL</sequence>
<gene>
    <name evidence="1" type="ORF">L6452_18455</name>
</gene>
<reference evidence="2" key="1">
    <citation type="journal article" date="2022" name="Mol. Ecol. Resour.">
        <title>The genomes of chicory, endive, great burdock and yacon provide insights into Asteraceae palaeo-polyploidization history and plant inulin production.</title>
        <authorList>
            <person name="Fan W."/>
            <person name="Wang S."/>
            <person name="Wang H."/>
            <person name="Wang A."/>
            <person name="Jiang F."/>
            <person name="Liu H."/>
            <person name="Zhao H."/>
            <person name="Xu D."/>
            <person name="Zhang Y."/>
        </authorList>
    </citation>
    <scope>NUCLEOTIDE SEQUENCE [LARGE SCALE GENOMIC DNA]</scope>
    <source>
        <strain evidence="2">cv. Niubang</strain>
    </source>
</reference>
<dbReference type="EMBL" id="CM042051">
    <property type="protein sequence ID" value="KAI3729787.1"/>
    <property type="molecule type" value="Genomic_DNA"/>
</dbReference>
<evidence type="ECO:0000313" key="2">
    <source>
        <dbReference type="Proteomes" id="UP001055879"/>
    </source>
</evidence>
<proteinExistence type="predicted"/>
<comment type="caution">
    <text evidence="1">The sequence shown here is derived from an EMBL/GenBank/DDBJ whole genome shotgun (WGS) entry which is preliminary data.</text>
</comment>
<reference evidence="1 2" key="2">
    <citation type="journal article" date="2022" name="Mol. Ecol. Resour.">
        <title>The genomes of chicory, endive, great burdock and yacon provide insights into Asteraceae paleo-polyploidization history and plant inulin production.</title>
        <authorList>
            <person name="Fan W."/>
            <person name="Wang S."/>
            <person name="Wang H."/>
            <person name="Wang A."/>
            <person name="Jiang F."/>
            <person name="Liu H."/>
            <person name="Zhao H."/>
            <person name="Xu D."/>
            <person name="Zhang Y."/>
        </authorList>
    </citation>
    <scope>NUCLEOTIDE SEQUENCE [LARGE SCALE GENOMIC DNA]</scope>
    <source>
        <strain evidence="2">cv. Niubang</strain>
    </source>
</reference>
<protein>
    <submittedName>
        <fullName evidence="1">Uncharacterized protein</fullName>
    </submittedName>
</protein>
<dbReference type="Proteomes" id="UP001055879">
    <property type="component" value="Linkage Group LG05"/>
</dbReference>
<keyword evidence="2" id="KW-1185">Reference proteome</keyword>